<accession>A0A0U1DFJ9</accession>
<keyword evidence="2" id="KW-0472">Membrane</keyword>
<dbReference type="AlphaFoldDB" id="A0A0U1DFJ9"/>
<evidence type="ECO:0000313" key="3">
    <source>
        <dbReference type="EMBL" id="CQD15265.1"/>
    </source>
</evidence>
<dbReference type="RefSeq" id="WP_208862501.1">
    <property type="nucleotide sequence ID" value="NZ_JACKVA010000010.1"/>
</dbReference>
<feature type="transmembrane region" description="Helical" evidence="2">
    <location>
        <begin position="33"/>
        <end position="54"/>
    </location>
</feature>
<sequence length="57" mass="6141">MASRSRPAAYRGRTLDQSPRAGDRKRLGEPMSVVVFVGLTVAVFALLGLVQKLVEGL</sequence>
<protein>
    <submittedName>
        <fullName evidence="3">Uncharacterized protein</fullName>
    </submittedName>
</protein>
<evidence type="ECO:0000256" key="1">
    <source>
        <dbReference type="SAM" id="MobiDB-lite"/>
    </source>
</evidence>
<reference evidence="3 4" key="1">
    <citation type="submission" date="2015-03" db="EMBL/GenBank/DDBJ databases">
        <authorList>
            <person name="Murphy D."/>
        </authorList>
    </citation>
    <scope>NUCLEOTIDE SEQUENCE [LARGE SCALE GENOMIC DNA]</scope>
    <source>
        <strain evidence="3 4">D16</strain>
    </source>
</reference>
<proteinExistence type="predicted"/>
<feature type="region of interest" description="Disordered" evidence="1">
    <location>
        <begin position="1"/>
        <end position="25"/>
    </location>
</feature>
<dbReference type="EMBL" id="CTEF01000002">
    <property type="protein sequence ID" value="CQD15265.1"/>
    <property type="molecule type" value="Genomic_DNA"/>
</dbReference>
<keyword evidence="2" id="KW-0812">Transmembrane</keyword>
<name>A0A0U1DFJ9_9MYCO</name>
<gene>
    <name evidence="3" type="ORF">BN970_03182</name>
</gene>
<organism evidence="3 4">
    <name type="scientific">Mycolicibacterium conceptionense</name>
    <dbReference type="NCBI Taxonomy" id="451644"/>
    <lineage>
        <taxon>Bacteria</taxon>
        <taxon>Bacillati</taxon>
        <taxon>Actinomycetota</taxon>
        <taxon>Actinomycetes</taxon>
        <taxon>Mycobacteriales</taxon>
        <taxon>Mycobacteriaceae</taxon>
        <taxon>Mycolicibacterium</taxon>
    </lineage>
</organism>
<keyword evidence="2" id="KW-1133">Transmembrane helix</keyword>
<dbReference type="Proteomes" id="UP000182227">
    <property type="component" value="Unassembled WGS sequence"/>
</dbReference>
<evidence type="ECO:0000256" key="2">
    <source>
        <dbReference type="SAM" id="Phobius"/>
    </source>
</evidence>
<evidence type="ECO:0000313" key="4">
    <source>
        <dbReference type="Proteomes" id="UP000182227"/>
    </source>
</evidence>
<dbReference type="GeneID" id="64227916"/>